<comment type="caution">
    <text evidence="9">The sequence shown here is derived from an EMBL/GenBank/DDBJ whole genome shotgun (WGS) entry which is preliminary data.</text>
</comment>
<evidence type="ECO:0000259" key="8">
    <source>
        <dbReference type="SMART" id="SM00662"/>
    </source>
</evidence>
<evidence type="ECO:0000256" key="7">
    <source>
        <dbReference type="ARBA" id="ARBA00081520"/>
    </source>
</evidence>
<dbReference type="Pfam" id="PF01000">
    <property type="entry name" value="RNA_pol_A_bac"/>
    <property type="match status" value="1"/>
</dbReference>
<dbReference type="PANTHER" id="PTHR11800:SF13">
    <property type="entry name" value="DNA-DIRECTED RNA POLYMERASES I AND III SUBUNIT RPAC1"/>
    <property type="match status" value="1"/>
</dbReference>
<dbReference type="Proteomes" id="UP000193920">
    <property type="component" value="Unassembled WGS sequence"/>
</dbReference>
<dbReference type="PROSITE" id="PS00446">
    <property type="entry name" value="RNA_POL_D_30KD"/>
    <property type="match status" value="1"/>
</dbReference>
<dbReference type="GO" id="GO:0005736">
    <property type="term" value="C:RNA polymerase I complex"/>
    <property type="evidence" value="ECO:0007669"/>
    <property type="project" value="UniProtKB-ARBA"/>
</dbReference>
<comment type="subcellular location">
    <subcellularLocation>
        <location evidence="1">Nucleus</location>
    </subcellularLocation>
</comment>
<name>A0A1Y2AM57_9FUNG</name>
<dbReference type="GO" id="GO:0003677">
    <property type="term" value="F:DNA binding"/>
    <property type="evidence" value="ECO:0007669"/>
    <property type="project" value="InterPro"/>
</dbReference>
<keyword evidence="5" id="KW-0539">Nucleus</keyword>
<dbReference type="GO" id="GO:0046983">
    <property type="term" value="F:protein dimerization activity"/>
    <property type="evidence" value="ECO:0007669"/>
    <property type="project" value="InterPro"/>
</dbReference>
<evidence type="ECO:0000256" key="5">
    <source>
        <dbReference type="ARBA" id="ARBA00023242"/>
    </source>
</evidence>
<evidence type="ECO:0000256" key="6">
    <source>
        <dbReference type="ARBA" id="ARBA00025804"/>
    </source>
</evidence>
<evidence type="ECO:0000256" key="3">
    <source>
        <dbReference type="ARBA" id="ARBA00022478"/>
    </source>
</evidence>
<protein>
    <recommendedName>
        <fullName evidence="2">DNA-directed RNA polymerases I and III subunit RPAC1</fullName>
    </recommendedName>
    <alternativeName>
        <fullName evidence="7">DNA-directed RNA polymerases I and III 40 kDa polypeptide</fullName>
    </alternativeName>
</protein>
<dbReference type="STRING" id="1754190.A0A1Y2AM57"/>
<dbReference type="HAMAP" id="MF_00320">
    <property type="entry name" value="RNApol_arch_Rpo3"/>
    <property type="match status" value="1"/>
</dbReference>
<dbReference type="InterPro" id="IPR011262">
    <property type="entry name" value="DNA-dir_RNA_pol_insert"/>
</dbReference>
<evidence type="ECO:0000313" key="10">
    <source>
        <dbReference type="Proteomes" id="UP000193920"/>
    </source>
</evidence>
<reference evidence="9 10" key="1">
    <citation type="submission" date="2016-08" db="EMBL/GenBank/DDBJ databases">
        <title>A Parts List for Fungal Cellulosomes Revealed by Comparative Genomics.</title>
        <authorList>
            <consortium name="DOE Joint Genome Institute"/>
            <person name="Haitjema C.H."/>
            <person name="Gilmore S.P."/>
            <person name="Henske J.K."/>
            <person name="Solomon K.V."/>
            <person name="De Groot R."/>
            <person name="Kuo A."/>
            <person name="Mondo S.J."/>
            <person name="Salamov A.A."/>
            <person name="Labutti K."/>
            <person name="Zhao Z."/>
            <person name="Chiniquy J."/>
            <person name="Barry K."/>
            <person name="Brewer H.M."/>
            <person name="Purvine S.O."/>
            <person name="Wright A.T."/>
            <person name="Boxma B."/>
            <person name="Van Alen T."/>
            <person name="Hackstein J.H."/>
            <person name="Baker S.E."/>
            <person name="Grigoriev I.V."/>
            <person name="O'Malley M.A."/>
        </authorList>
    </citation>
    <scope>NUCLEOTIDE SEQUENCE [LARGE SCALE GENOMIC DNA]</scope>
    <source>
        <strain evidence="9 10">G1</strain>
    </source>
</reference>
<dbReference type="Pfam" id="PF01193">
    <property type="entry name" value="RNA_pol_L"/>
    <property type="match status" value="1"/>
</dbReference>
<proteinExistence type="inferred from homology"/>
<keyword evidence="4" id="KW-0804">Transcription</keyword>
<evidence type="ECO:0000256" key="4">
    <source>
        <dbReference type="ARBA" id="ARBA00023163"/>
    </source>
</evidence>
<gene>
    <name evidence="9" type="ORF">LY90DRAFT_462520</name>
</gene>
<dbReference type="GO" id="GO:0005666">
    <property type="term" value="C:RNA polymerase III complex"/>
    <property type="evidence" value="ECO:0007669"/>
    <property type="project" value="TreeGrafter"/>
</dbReference>
<dbReference type="SUPFAM" id="SSF56553">
    <property type="entry name" value="Insert subdomain of RNA polymerase alpha subunit"/>
    <property type="match status" value="1"/>
</dbReference>
<dbReference type="InterPro" id="IPR001514">
    <property type="entry name" value="DNA-dir_RNA_pol_30-40kDasu_CS"/>
</dbReference>
<dbReference type="Gene3D" id="2.170.120.12">
    <property type="entry name" value="DNA-directed RNA polymerase, insert domain"/>
    <property type="match status" value="1"/>
</dbReference>
<dbReference type="InterPro" id="IPR050518">
    <property type="entry name" value="Rpo3/RPB3_RNA_Pol_subunit"/>
</dbReference>
<dbReference type="AlphaFoldDB" id="A0A1Y2AM57"/>
<dbReference type="InterPro" id="IPR033901">
    <property type="entry name" value="RNAPI/III_AC40"/>
</dbReference>
<dbReference type="InterPro" id="IPR036603">
    <property type="entry name" value="RBP11-like"/>
</dbReference>
<dbReference type="InterPro" id="IPR022842">
    <property type="entry name" value="RNAP_Rpo3/Rpb3/RPAC1"/>
</dbReference>
<keyword evidence="10" id="KW-1185">Reference proteome</keyword>
<comment type="similarity">
    <text evidence="6">Belongs to the archaeal Rpo3/eukaryotic RPB3 RNA polymerase subunit family.</text>
</comment>
<feature type="domain" description="DNA-directed RNA polymerase RpoA/D/Rpb3-type" evidence="8">
    <location>
        <begin position="58"/>
        <end position="345"/>
    </location>
</feature>
<dbReference type="FunFam" id="3.30.1360.10:FF:000005">
    <property type="entry name" value="Dna-directed rna polymerases i and iii subunit"/>
    <property type="match status" value="1"/>
</dbReference>
<dbReference type="FunFam" id="2.170.120.12:FF:000003">
    <property type="entry name" value="Dna-directed rna polymerases i and iii subunit"/>
    <property type="match status" value="1"/>
</dbReference>
<evidence type="ECO:0000313" key="9">
    <source>
        <dbReference type="EMBL" id="ORY23572.1"/>
    </source>
</evidence>
<dbReference type="PANTHER" id="PTHR11800">
    <property type="entry name" value="DNA-DIRECTED RNA POLYMERASE"/>
    <property type="match status" value="1"/>
</dbReference>
<dbReference type="GO" id="GO:0006362">
    <property type="term" value="P:transcription elongation by RNA polymerase I"/>
    <property type="evidence" value="ECO:0007669"/>
    <property type="project" value="UniProtKB-ARBA"/>
</dbReference>
<organism evidence="9 10">
    <name type="scientific">Neocallimastix californiae</name>
    <dbReference type="NCBI Taxonomy" id="1754190"/>
    <lineage>
        <taxon>Eukaryota</taxon>
        <taxon>Fungi</taxon>
        <taxon>Fungi incertae sedis</taxon>
        <taxon>Chytridiomycota</taxon>
        <taxon>Chytridiomycota incertae sedis</taxon>
        <taxon>Neocallimastigomycetes</taxon>
        <taxon>Neocallimastigales</taxon>
        <taxon>Neocallimastigaceae</taxon>
        <taxon>Neocallimastix</taxon>
    </lineage>
</organism>
<dbReference type="NCBIfam" id="NF001988">
    <property type="entry name" value="PRK00783.1"/>
    <property type="match status" value="1"/>
</dbReference>
<dbReference type="SUPFAM" id="SSF55257">
    <property type="entry name" value="RBP11-like subunits of RNA polymerase"/>
    <property type="match status" value="1"/>
</dbReference>
<dbReference type="CDD" id="cd07032">
    <property type="entry name" value="RNAP_I_II_AC40"/>
    <property type="match status" value="1"/>
</dbReference>
<keyword evidence="3 9" id="KW-0240">DNA-directed RNA polymerase</keyword>
<evidence type="ECO:0000256" key="1">
    <source>
        <dbReference type="ARBA" id="ARBA00004123"/>
    </source>
</evidence>
<dbReference type="InterPro" id="IPR011263">
    <property type="entry name" value="DNA-dir_RNA_pol_RpoA/D/Rpb3"/>
</dbReference>
<dbReference type="Gene3D" id="3.30.1360.10">
    <property type="entry name" value="RNA polymerase, RBP11-like subunit"/>
    <property type="match status" value="1"/>
</dbReference>
<sequence length="353" mass="40018">MSSDLELLKNRVVLESDRVYSVSSMDVPGTFPGVDDSWDIEKFKKNFKVVISELTKENIEFDLIGIDASIANAFRRILIAEVPSMAIEDVFILNNTSIMHDEVLAHRLGLIPIKADPNDFSFRWETAQKNGNTQGPTDADTIVFKLQVKCTHKKGVPKDDSLEPSELYDNSSVYSGQMVWSPQGRQEEFFKNNPPRPVYDDILITKLRPKQEIDLELHCVKGIGKDHAKFSPVATASYRLLPDIQIKKPIIGKDAEKFKKCFPEGVVEIFTNKDGEKEARVVNPRKDTVSRECLRHAEFKDKVLLTRVRDHFIFNVESVGAIPPQRLLPDAVKVLIEKCKVLKRSLAQLNQSN</sequence>
<accession>A0A1Y2AM57</accession>
<dbReference type="OrthoDB" id="270173at2759"/>
<dbReference type="SMART" id="SM00662">
    <property type="entry name" value="RPOLD"/>
    <property type="match status" value="1"/>
</dbReference>
<dbReference type="EMBL" id="MCOG01000232">
    <property type="protein sequence ID" value="ORY23572.1"/>
    <property type="molecule type" value="Genomic_DNA"/>
</dbReference>
<evidence type="ECO:0000256" key="2">
    <source>
        <dbReference type="ARBA" id="ARBA00022083"/>
    </source>
</evidence>
<dbReference type="InterPro" id="IPR036643">
    <property type="entry name" value="RNApol_insert_sf"/>
</dbReference>
<dbReference type="GO" id="GO:0003899">
    <property type="term" value="F:DNA-directed RNA polymerase activity"/>
    <property type="evidence" value="ECO:0007669"/>
    <property type="project" value="InterPro"/>
</dbReference>